<keyword evidence="6" id="KW-0067">ATP-binding</keyword>
<feature type="transmembrane region" description="Helical" evidence="11">
    <location>
        <begin position="263"/>
        <end position="286"/>
    </location>
</feature>
<keyword evidence="3 11" id="KW-0812">Transmembrane</keyword>
<accession>A0A2G5DE88</accession>
<evidence type="ECO:0000256" key="3">
    <source>
        <dbReference type="ARBA" id="ARBA00022692"/>
    </source>
</evidence>
<evidence type="ECO:0000256" key="7">
    <source>
        <dbReference type="ARBA" id="ARBA00022989"/>
    </source>
</evidence>
<dbReference type="Pfam" id="PF23446">
    <property type="entry name" value="LysM1_NFP_LYK"/>
    <property type="match status" value="1"/>
</dbReference>
<dbReference type="SMART" id="SM00220">
    <property type="entry name" value="S_TKc"/>
    <property type="match status" value="1"/>
</dbReference>
<sequence>MLFIFLHKTHSQQTYVNNKQLNCDQNDTSTSGYLCTQQTSCQSYLTFRAQTLYDSAATIGLLLNSDPSMIAQLNNITDVDKIPTNTLIIVPITNCSCSGNFFQYNTTYQLRYATETYFSLANNTYQGLTTCQALINQNPQYGVRNLVVGLRLSVPLRCACPSRNQTSDGVKFLLSYLVTWGDSIDSISDSFGVDQQSILDANQLSSYDLIFPFTPLLIPLTTQPTYNPNAKPPPESQPPTISTSPTDDNSNSNNSSSSSSKTWVFVGIGIGLFLLVLVLFGFWFLCFRGKGRGHGQGRSSQPILQGKEFSVSTDNQTTPEKNSQAFSVSSENVRILLDSSFNVYTFEELQTATNQFSEENRIKASVYRGVIKGDNAAIKRMKGNALNEINILKQINHSNVVRLSGYCMHEGNTYLVYEFMENGSLSDWLHEDMTCETPVAQLGWKQRVQIAYDVADGLNYLHNYANPAYVHKDLKSSNILLNGDLRAKIANFGMARAVENKEGEEEEEGLQLTRHVVGTQGYMAPEYIENGVVTPKLDVFAFGVVMLELLSGKEATTSFNFIGNDGKTVKGEMLLFVSINQVLEGENVREKLKNFIDPSLASEYPLELAFSMAQLAKICVAYDLSSRPTMFDVFVSLSKILSSSLDWDP</sequence>
<dbReference type="InterPro" id="IPR056563">
    <property type="entry name" value="LysM3_LYK4_5"/>
</dbReference>
<dbReference type="Pfam" id="PF00069">
    <property type="entry name" value="Pkinase"/>
    <property type="match status" value="1"/>
</dbReference>
<evidence type="ECO:0000256" key="10">
    <source>
        <dbReference type="SAM" id="MobiDB-lite"/>
    </source>
</evidence>
<dbReference type="PROSITE" id="PS51782">
    <property type="entry name" value="LYSM"/>
    <property type="match status" value="1"/>
</dbReference>
<dbReference type="PANTHER" id="PTHR45927:SF6">
    <property type="entry name" value="PROTEIN LYK5"/>
    <property type="match status" value="1"/>
</dbReference>
<reference evidence="14 15" key="1">
    <citation type="submission" date="2017-09" db="EMBL/GenBank/DDBJ databases">
        <title>WGS assembly of Aquilegia coerulea Goldsmith.</title>
        <authorList>
            <person name="Hodges S."/>
            <person name="Kramer E."/>
            <person name="Nordborg M."/>
            <person name="Tomkins J."/>
            <person name="Borevitz J."/>
            <person name="Derieg N."/>
            <person name="Yan J."/>
            <person name="Mihaltcheva S."/>
            <person name="Hayes R.D."/>
            <person name="Rokhsar D."/>
        </authorList>
    </citation>
    <scope>NUCLEOTIDE SEQUENCE [LARGE SCALE GENOMIC DNA]</scope>
    <source>
        <strain evidence="15">cv. Goldsmith</strain>
    </source>
</reference>
<keyword evidence="4" id="KW-0732">Signal</keyword>
<dbReference type="Gene3D" id="3.30.200.20">
    <property type="entry name" value="Phosphorylase Kinase, domain 1"/>
    <property type="match status" value="1"/>
</dbReference>
<feature type="region of interest" description="Disordered" evidence="10">
    <location>
        <begin position="293"/>
        <end position="321"/>
    </location>
</feature>
<evidence type="ECO:0000259" key="12">
    <source>
        <dbReference type="PROSITE" id="PS50011"/>
    </source>
</evidence>
<dbReference type="InterPro" id="IPR036779">
    <property type="entry name" value="LysM_dom_sf"/>
</dbReference>
<evidence type="ECO:0000313" key="15">
    <source>
        <dbReference type="Proteomes" id="UP000230069"/>
    </source>
</evidence>
<dbReference type="GO" id="GO:0005524">
    <property type="term" value="F:ATP binding"/>
    <property type="evidence" value="ECO:0007669"/>
    <property type="project" value="UniProtKB-KW"/>
</dbReference>
<feature type="compositionally biased region" description="Polar residues" evidence="10">
    <location>
        <begin position="310"/>
        <end position="321"/>
    </location>
</feature>
<feature type="domain" description="Protein kinase" evidence="12">
    <location>
        <begin position="330"/>
        <end position="641"/>
    </location>
</feature>
<evidence type="ECO:0000256" key="9">
    <source>
        <dbReference type="ARBA" id="ARBA00023157"/>
    </source>
</evidence>
<dbReference type="OrthoDB" id="4062651at2759"/>
<protein>
    <recommendedName>
        <fullName evidence="16">Protein kinase domain-containing protein</fullName>
    </recommendedName>
</protein>
<evidence type="ECO:0000313" key="14">
    <source>
        <dbReference type="EMBL" id="PIA41547.1"/>
    </source>
</evidence>
<evidence type="ECO:0000256" key="4">
    <source>
        <dbReference type="ARBA" id="ARBA00022729"/>
    </source>
</evidence>
<dbReference type="Pfam" id="PF23473">
    <property type="entry name" value="LysM3_LYK4_5"/>
    <property type="match status" value="1"/>
</dbReference>
<evidence type="ECO:0008006" key="16">
    <source>
        <dbReference type="Google" id="ProtNLM"/>
    </source>
</evidence>
<dbReference type="InterPro" id="IPR056561">
    <property type="entry name" value="NFP_LYK_LysM1"/>
</dbReference>
<dbReference type="PROSITE" id="PS50011">
    <property type="entry name" value="PROTEIN_KINASE_DOM"/>
    <property type="match status" value="1"/>
</dbReference>
<dbReference type="InterPro" id="IPR011009">
    <property type="entry name" value="Kinase-like_dom_sf"/>
</dbReference>
<dbReference type="GO" id="GO:0005886">
    <property type="term" value="C:plasma membrane"/>
    <property type="evidence" value="ECO:0007669"/>
    <property type="project" value="UniProtKB-SubCell"/>
</dbReference>
<evidence type="ECO:0000256" key="5">
    <source>
        <dbReference type="ARBA" id="ARBA00022741"/>
    </source>
</evidence>
<dbReference type="FunCoup" id="A0A2G5DE88">
    <property type="interactions" value="264"/>
</dbReference>
<dbReference type="Gene3D" id="3.10.350.10">
    <property type="entry name" value="LysM domain"/>
    <property type="match status" value="1"/>
</dbReference>
<comment type="subcellular location">
    <subcellularLocation>
        <location evidence="1">Cell membrane</location>
        <topology evidence="1">Single-pass membrane protein</topology>
    </subcellularLocation>
</comment>
<dbReference type="InterPro" id="IPR008271">
    <property type="entry name" value="Ser/Thr_kinase_AS"/>
</dbReference>
<feature type="domain" description="LysM" evidence="13">
    <location>
        <begin position="174"/>
        <end position="218"/>
    </location>
</feature>
<name>A0A2G5DE88_AQUCA</name>
<gene>
    <name evidence="14" type="ORF">AQUCO_02200169v1</name>
</gene>
<keyword evidence="5" id="KW-0547">Nucleotide-binding</keyword>
<dbReference type="EMBL" id="KZ305039">
    <property type="protein sequence ID" value="PIA41547.1"/>
    <property type="molecule type" value="Genomic_DNA"/>
</dbReference>
<evidence type="ECO:0000256" key="8">
    <source>
        <dbReference type="ARBA" id="ARBA00023136"/>
    </source>
</evidence>
<dbReference type="PANTHER" id="PTHR45927">
    <property type="entry name" value="LYSM-DOMAIN RECEPTOR-LIKE KINASE-RELATED"/>
    <property type="match status" value="1"/>
</dbReference>
<dbReference type="SMART" id="SM00257">
    <property type="entry name" value="LysM"/>
    <property type="match status" value="1"/>
</dbReference>
<evidence type="ECO:0000256" key="6">
    <source>
        <dbReference type="ARBA" id="ARBA00022840"/>
    </source>
</evidence>
<dbReference type="GO" id="GO:0004672">
    <property type="term" value="F:protein kinase activity"/>
    <property type="evidence" value="ECO:0007669"/>
    <property type="project" value="InterPro"/>
</dbReference>
<keyword evidence="8 11" id="KW-0472">Membrane</keyword>
<dbReference type="SUPFAM" id="SSF54106">
    <property type="entry name" value="LysM domain"/>
    <property type="match status" value="1"/>
</dbReference>
<dbReference type="InParanoid" id="A0A2G5DE88"/>
<dbReference type="InterPro" id="IPR056562">
    <property type="entry name" value="LysM2_CERK1_LYK3_4_5"/>
</dbReference>
<feature type="region of interest" description="Disordered" evidence="10">
    <location>
        <begin position="224"/>
        <end position="260"/>
    </location>
</feature>
<keyword evidence="15" id="KW-1185">Reference proteome</keyword>
<dbReference type="InterPro" id="IPR052611">
    <property type="entry name" value="Plant_RLK_LysM"/>
</dbReference>
<proteinExistence type="predicted"/>
<evidence type="ECO:0000256" key="2">
    <source>
        <dbReference type="ARBA" id="ARBA00022475"/>
    </source>
</evidence>
<dbReference type="Proteomes" id="UP000230069">
    <property type="component" value="Unassembled WGS sequence"/>
</dbReference>
<organism evidence="14 15">
    <name type="scientific">Aquilegia coerulea</name>
    <name type="common">Rocky mountain columbine</name>
    <dbReference type="NCBI Taxonomy" id="218851"/>
    <lineage>
        <taxon>Eukaryota</taxon>
        <taxon>Viridiplantae</taxon>
        <taxon>Streptophyta</taxon>
        <taxon>Embryophyta</taxon>
        <taxon>Tracheophyta</taxon>
        <taxon>Spermatophyta</taxon>
        <taxon>Magnoliopsida</taxon>
        <taxon>Ranunculales</taxon>
        <taxon>Ranunculaceae</taxon>
        <taxon>Thalictroideae</taxon>
        <taxon>Aquilegia</taxon>
    </lineage>
</organism>
<dbReference type="Pfam" id="PF23472">
    <property type="entry name" value="LysM2_CERK1_LYK3_4_5"/>
    <property type="match status" value="1"/>
</dbReference>
<dbReference type="STRING" id="218851.A0A2G5DE88"/>
<dbReference type="FunFam" id="1.10.510.10:FF:000468">
    <property type="entry name" value="PTI1-like tyrosine-protein kinase 3"/>
    <property type="match status" value="1"/>
</dbReference>
<dbReference type="AlphaFoldDB" id="A0A2G5DE88"/>
<keyword evidence="7 11" id="KW-1133">Transmembrane helix</keyword>
<dbReference type="SUPFAM" id="SSF56112">
    <property type="entry name" value="Protein kinase-like (PK-like)"/>
    <property type="match status" value="1"/>
</dbReference>
<keyword evidence="9" id="KW-1015">Disulfide bond</keyword>
<dbReference type="Gene3D" id="1.10.510.10">
    <property type="entry name" value="Transferase(Phosphotransferase) domain 1"/>
    <property type="match status" value="1"/>
</dbReference>
<keyword evidence="2" id="KW-1003">Cell membrane</keyword>
<evidence type="ECO:0000259" key="13">
    <source>
        <dbReference type="PROSITE" id="PS51782"/>
    </source>
</evidence>
<feature type="compositionally biased region" description="Low complexity" evidence="10">
    <location>
        <begin position="238"/>
        <end position="260"/>
    </location>
</feature>
<evidence type="ECO:0000256" key="1">
    <source>
        <dbReference type="ARBA" id="ARBA00004162"/>
    </source>
</evidence>
<evidence type="ECO:0000256" key="11">
    <source>
        <dbReference type="SAM" id="Phobius"/>
    </source>
</evidence>
<dbReference type="InterPro" id="IPR000719">
    <property type="entry name" value="Prot_kinase_dom"/>
</dbReference>
<dbReference type="InterPro" id="IPR018392">
    <property type="entry name" value="LysM"/>
</dbReference>
<dbReference type="PROSITE" id="PS00108">
    <property type="entry name" value="PROTEIN_KINASE_ST"/>
    <property type="match status" value="1"/>
</dbReference>